<feature type="region of interest" description="Disordered" evidence="2">
    <location>
        <begin position="1"/>
        <end position="86"/>
    </location>
</feature>
<dbReference type="InterPro" id="IPR050987">
    <property type="entry name" value="AtrR-like"/>
</dbReference>
<dbReference type="SMART" id="SM00066">
    <property type="entry name" value="GAL4"/>
    <property type="match status" value="1"/>
</dbReference>
<dbReference type="Gene3D" id="4.10.240.10">
    <property type="entry name" value="Zn(2)-C6 fungal-type DNA-binding domain"/>
    <property type="match status" value="1"/>
</dbReference>
<dbReference type="PROSITE" id="PS50048">
    <property type="entry name" value="ZN2_CY6_FUNGAL_2"/>
    <property type="match status" value="1"/>
</dbReference>
<evidence type="ECO:0000259" key="3">
    <source>
        <dbReference type="PROSITE" id="PS50048"/>
    </source>
</evidence>
<accession>A0A8H3F780</accession>
<feature type="compositionally biased region" description="Low complexity" evidence="2">
    <location>
        <begin position="59"/>
        <end position="70"/>
    </location>
</feature>
<dbReference type="Pfam" id="PF00172">
    <property type="entry name" value="Zn_clus"/>
    <property type="match status" value="1"/>
</dbReference>
<keyword evidence="5" id="KW-1185">Reference proteome</keyword>
<dbReference type="EMBL" id="CAJPDR010000111">
    <property type="protein sequence ID" value="CAF9918390.1"/>
    <property type="molecule type" value="Genomic_DNA"/>
</dbReference>
<reference evidence="4" key="1">
    <citation type="submission" date="2021-03" db="EMBL/GenBank/DDBJ databases">
        <authorList>
            <person name="Tagirdzhanova G."/>
        </authorList>
    </citation>
    <scope>NUCLEOTIDE SEQUENCE</scope>
</reference>
<feature type="domain" description="Zn(2)-C6 fungal-type" evidence="3">
    <location>
        <begin position="92"/>
        <end position="121"/>
    </location>
</feature>
<evidence type="ECO:0000313" key="4">
    <source>
        <dbReference type="EMBL" id="CAF9918390.1"/>
    </source>
</evidence>
<dbReference type="AlphaFoldDB" id="A0A8H3F780"/>
<feature type="compositionally biased region" description="Polar residues" evidence="2">
    <location>
        <begin position="71"/>
        <end position="82"/>
    </location>
</feature>
<dbReference type="Proteomes" id="UP000664203">
    <property type="component" value="Unassembled WGS sequence"/>
</dbReference>
<dbReference type="GO" id="GO:0000981">
    <property type="term" value="F:DNA-binding transcription factor activity, RNA polymerase II-specific"/>
    <property type="evidence" value="ECO:0007669"/>
    <property type="project" value="InterPro"/>
</dbReference>
<feature type="compositionally biased region" description="Basic and acidic residues" evidence="2">
    <location>
        <begin position="1"/>
        <end position="11"/>
    </location>
</feature>
<dbReference type="PROSITE" id="PS00463">
    <property type="entry name" value="ZN2_CY6_FUNGAL_1"/>
    <property type="match status" value="1"/>
</dbReference>
<dbReference type="PANTHER" id="PTHR46910:SF40">
    <property type="entry name" value="ZN(II)2CYS6 TRANSCRIPTION FACTOR (EUROFUNG)"/>
    <property type="match status" value="1"/>
</dbReference>
<keyword evidence="1" id="KW-0539">Nucleus</keyword>
<dbReference type="SUPFAM" id="SSF57701">
    <property type="entry name" value="Zn2/Cys6 DNA-binding domain"/>
    <property type="match status" value="1"/>
</dbReference>
<dbReference type="CDD" id="cd00067">
    <property type="entry name" value="GAL4"/>
    <property type="match status" value="1"/>
</dbReference>
<evidence type="ECO:0000313" key="5">
    <source>
        <dbReference type="Proteomes" id="UP000664203"/>
    </source>
</evidence>
<dbReference type="PANTHER" id="PTHR46910">
    <property type="entry name" value="TRANSCRIPTION FACTOR PDR1"/>
    <property type="match status" value="1"/>
</dbReference>
<dbReference type="OrthoDB" id="5284003at2759"/>
<gene>
    <name evidence="4" type="ORF">ALECFALPRED_000665</name>
</gene>
<comment type="caution">
    <text evidence="4">The sequence shown here is derived from an EMBL/GenBank/DDBJ whole genome shotgun (WGS) entry which is preliminary data.</text>
</comment>
<dbReference type="InterPro" id="IPR001138">
    <property type="entry name" value="Zn2Cys6_DnaBD"/>
</dbReference>
<protein>
    <recommendedName>
        <fullName evidence="3">Zn(2)-C6 fungal-type domain-containing protein</fullName>
    </recommendedName>
</protein>
<dbReference type="GO" id="GO:0008270">
    <property type="term" value="F:zinc ion binding"/>
    <property type="evidence" value="ECO:0007669"/>
    <property type="project" value="InterPro"/>
</dbReference>
<organism evidence="4 5">
    <name type="scientific">Alectoria fallacina</name>
    <dbReference type="NCBI Taxonomy" id="1903189"/>
    <lineage>
        <taxon>Eukaryota</taxon>
        <taxon>Fungi</taxon>
        <taxon>Dikarya</taxon>
        <taxon>Ascomycota</taxon>
        <taxon>Pezizomycotina</taxon>
        <taxon>Lecanoromycetes</taxon>
        <taxon>OSLEUM clade</taxon>
        <taxon>Lecanoromycetidae</taxon>
        <taxon>Lecanorales</taxon>
        <taxon>Lecanorineae</taxon>
        <taxon>Parmeliaceae</taxon>
        <taxon>Alectoria</taxon>
    </lineage>
</organism>
<sequence length="728" mass="81237">MEGAVHQKSERNMSSYGAAPSAPMLPQQAPPLSNNYMPYPSLPNLPPNAANTLYPDVDPQLAPPTQAQTPSHNNTNKNQGHSGETKARLRKACDSCSMRKVKCDEQQPCKACEGLQIPCTFERPSKRRGPPNKHAESLKRKYNSPDGPVMPHPQSSSPTHAAHTLAYFSQQQVLSAETICPFPVLQRLLDDYFTFIHPLVPVPHEPSFRDAFARRQDLTNPTFVALVASMLGYLVACFPRRPRQHIRECLSQMEQQQLTETLYSNSMDLVDRCHKIAMEALGPAYLDRKMSVHDAVVSYLQALTCVQTFNRQSAIHYFKQCMAISATVGLHKINVTSTATTNGHSLPAPRMTANGHALEGPHHVGVDQLMRELGGRTFWALFTGVKSFQQAGVSQWDLLMPPATPSHPYPPLPIEVDDRCIMPERVHLDLQPPGLIPAITGFNANVRVLSAYNDLAAMELIHGIDNVVDWERQKRVLKESLQSVKRMLDGLPSELVLSFQAPSPQSREPNYPSPNPESSIAQEIAQHATSGFDNTRIDFNRPEERRRIQYEIQRANIYASQLATRLYLIEKYWNLYDAYNLAQSGSGNSDRASSLGVIAPILDRYEPSNHFSTTEQDLAVEREVIVKNFLVLLGQINEINTEPLGNSFISEINRIARVLLDAPLARKGNLAQRSETYMRASLAVLEKLDMVSPTGDWLTDEEEVPQFWATLRGYQASFVQSGGFGGEV</sequence>
<dbReference type="InterPro" id="IPR036864">
    <property type="entry name" value="Zn2-C6_fun-type_DNA-bd_sf"/>
</dbReference>
<dbReference type="CDD" id="cd12148">
    <property type="entry name" value="fungal_TF_MHR"/>
    <property type="match status" value="1"/>
</dbReference>
<evidence type="ECO:0000256" key="2">
    <source>
        <dbReference type="SAM" id="MobiDB-lite"/>
    </source>
</evidence>
<evidence type="ECO:0000256" key="1">
    <source>
        <dbReference type="ARBA" id="ARBA00023242"/>
    </source>
</evidence>
<name>A0A8H3F780_9LECA</name>
<feature type="region of interest" description="Disordered" evidence="2">
    <location>
        <begin position="122"/>
        <end position="160"/>
    </location>
</feature>
<proteinExistence type="predicted"/>